<evidence type="ECO:0000256" key="11">
    <source>
        <dbReference type="ARBA" id="ARBA00023004"/>
    </source>
</evidence>
<sequence>MKEIISKIAERILNGGQIYYDEAVEIINIDEKDIETLDVLFKGANSIREKFAGRKVDLCTIMNVKSGRCSEDCKFCAQSIYYNTGIMEYGLLDYDAILKRAKEMEQVGAHRFSLVTSGKGIKGKDFEKILDIYRRLSKDTSLKLCASLGIISYEQALKLKEAGVSMYHHNIETSREYYKKVCTTHSYEERIESIKNAMKAGLKICCGGIIGMGESREDRVKMAFEIRNLGIKSVPINVLNPIKGTPLENRKILSPFEILKTMALYRYIIPDSYIRYAGGRMALKNRQNMGFRAGVNAALVGDYLTTIGSNIEQDKKMIIQEGLDIEKGY</sequence>
<comment type="cofactor">
    <cofactor evidence="17">
        <name>[2Fe-2S] cluster</name>
        <dbReference type="ChEBI" id="CHEBI:190135"/>
    </cofactor>
    <text evidence="17">Binds 1 [2Fe-2S] cluster. The cluster is coordinated with 3 cysteines and 1 arginine.</text>
</comment>
<evidence type="ECO:0000256" key="2">
    <source>
        <dbReference type="ARBA" id="ARBA00010765"/>
    </source>
</evidence>
<dbReference type="Pfam" id="PF04055">
    <property type="entry name" value="Radical_SAM"/>
    <property type="match status" value="1"/>
</dbReference>
<dbReference type="PIRSF" id="PIRSF001619">
    <property type="entry name" value="Biotin_synth"/>
    <property type="match status" value="1"/>
</dbReference>
<evidence type="ECO:0000256" key="16">
    <source>
        <dbReference type="HAMAP-Rule" id="MF_01694"/>
    </source>
</evidence>
<evidence type="ECO:0000256" key="10">
    <source>
        <dbReference type="ARBA" id="ARBA00022756"/>
    </source>
</evidence>
<dbReference type="AlphaFoldDB" id="A0A096BGX8"/>
<evidence type="ECO:0000256" key="3">
    <source>
        <dbReference type="ARBA" id="ARBA00011738"/>
    </source>
</evidence>
<gene>
    <name evidence="16" type="primary">bioB</name>
    <name evidence="19" type="ORF">Y919_07910</name>
</gene>
<dbReference type="SMART" id="SM00876">
    <property type="entry name" value="BATS"/>
    <property type="match status" value="1"/>
</dbReference>
<evidence type="ECO:0000256" key="5">
    <source>
        <dbReference type="ARBA" id="ARBA00022485"/>
    </source>
</evidence>
<evidence type="ECO:0000256" key="13">
    <source>
        <dbReference type="ARBA" id="ARBA00051157"/>
    </source>
</evidence>
<dbReference type="GO" id="GO:0051539">
    <property type="term" value="F:4 iron, 4 sulfur cluster binding"/>
    <property type="evidence" value="ECO:0007669"/>
    <property type="project" value="UniProtKB-KW"/>
</dbReference>
<dbReference type="GO" id="GO:0051537">
    <property type="term" value="F:2 iron, 2 sulfur cluster binding"/>
    <property type="evidence" value="ECO:0007669"/>
    <property type="project" value="UniProtKB-KW"/>
</dbReference>
<dbReference type="UniPathway" id="UPA00078">
    <property type="reaction ID" value="UER00162"/>
</dbReference>
<comment type="pathway">
    <text evidence="1 16">Cofactor biosynthesis; biotin biosynthesis; biotin from 7,8-diaminononanoate: step 2/2.</text>
</comment>
<dbReference type="InterPro" id="IPR007197">
    <property type="entry name" value="rSAM"/>
</dbReference>
<evidence type="ECO:0000256" key="15">
    <source>
        <dbReference type="ARBA" id="ARBA00070199"/>
    </source>
</evidence>
<dbReference type="InterPro" id="IPR024177">
    <property type="entry name" value="Biotin_synthase"/>
</dbReference>
<feature type="binding site" evidence="16 17">
    <location>
        <position position="205"/>
    </location>
    <ligand>
        <name>[2Fe-2S] cluster</name>
        <dbReference type="ChEBI" id="CHEBI:190135"/>
    </ligand>
</feature>
<dbReference type="EC" id="2.8.1.6" evidence="4 16"/>
<dbReference type="PANTHER" id="PTHR22976:SF2">
    <property type="entry name" value="BIOTIN SYNTHASE, MITOCHONDRIAL"/>
    <property type="match status" value="1"/>
</dbReference>
<proteinExistence type="inferred from homology"/>
<evidence type="ECO:0000256" key="12">
    <source>
        <dbReference type="ARBA" id="ARBA00023014"/>
    </source>
</evidence>
<keyword evidence="12 16" id="KW-0411">Iron-sulfur</keyword>
<dbReference type="InterPro" id="IPR010722">
    <property type="entry name" value="BATS_dom"/>
</dbReference>
<protein>
    <recommendedName>
        <fullName evidence="15 16">Biotin synthase</fullName>
        <ecNumber evidence="4 16">2.8.1.6</ecNumber>
    </recommendedName>
</protein>
<evidence type="ECO:0000313" key="19">
    <source>
        <dbReference type="EMBL" id="KGG80127.1"/>
    </source>
</evidence>
<comment type="cofactor">
    <cofactor evidence="16 17">
        <name>[4Fe-4S] cluster</name>
        <dbReference type="ChEBI" id="CHEBI:49883"/>
    </cofactor>
    <text evidence="16 17">Binds 1 [4Fe-4S] cluster. The cluster is coordinated with 3 cysteines and an exchangeable S-adenosyl-L-methionine.</text>
</comment>
<accession>A0A096BGX8</accession>
<evidence type="ECO:0000256" key="6">
    <source>
        <dbReference type="ARBA" id="ARBA00022679"/>
    </source>
</evidence>
<dbReference type="RefSeq" id="WP_035163785.1">
    <property type="nucleotide sequence ID" value="NZ_AZTB01000038.1"/>
</dbReference>
<dbReference type="CDD" id="cd01335">
    <property type="entry name" value="Radical_SAM"/>
    <property type="match status" value="1"/>
</dbReference>
<name>A0A096BGX8_9FIRM</name>
<dbReference type="HAMAP" id="MF_01694">
    <property type="entry name" value="BioB"/>
    <property type="match status" value="1"/>
</dbReference>
<evidence type="ECO:0000256" key="8">
    <source>
        <dbReference type="ARBA" id="ARBA00022714"/>
    </source>
</evidence>
<dbReference type="PANTHER" id="PTHR22976">
    <property type="entry name" value="BIOTIN SYNTHASE"/>
    <property type="match status" value="1"/>
</dbReference>
<keyword evidence="11 16" id="KW-0408">Iron</keyword>
<dbReference type="SMART" id="SM00729">
    <property type="entry name" value="Elp3"/>
    <property type="match status" value="1"/>
</dbReference>
<comment type="caution">
    <text evidence="19">The sequence shown here is derived from an EMBL/GenBank/DDBJ whole genome shotgun (WGS) entry which is preliminary data.</text>
</comment>
<evidence type="ECO:0000313" key="20">
    <source>
        <dbReference type="Proteomes" id="UP000029622"/>
    </source>
</evidence>
<dbReference type="Proteomes" id="UP000029622">
    <property type="component" value="Unassembled WGS sequence"/>
</dbReference>
<dbReference type="STRING" id="1156417.Y919_07910"/>
<dbReference type="NCBIfam" id="TIGR00433">
    <property type="entry name" value="bioB"/>
    <property type="match status" value="1"/>
</dbReference>
<evidence type="ECO:0000256" key="7">
    <source>
        <dbReference type="ARBA" id="ARBA00022691"/>
    </source>
</evidence>
<keyword evidence="7 16" id="KW-0949">S-adenosyl-L-methionine</keyword>
<dbReference type="InterPro" id="IPR058240">
    <property type="entry name" value="rSAM_sf"/>
</dbReference>
<dbReference type="SFLD" id="SFLDS00029">
    <property type="entry name" value="Radical_SAM"/>
    <property type="match status" value="1"/>
</dbReference>
<keyword evidence="9 16" id="KW-0479">Metal-binding</keyword>
<feature type="binding site" evidence="16 17">
    <location>
        <position position="145"/>
    </location>
    <ligand>
        <name>[2Fe-2S] cluster</name>
        <dbReference type="ChEBI" id="CHEBI:190135"/>
    </ligand>
</feature>
<evidence type="ECO:0000256" key="4">
    <source>
        <dbReference type="ARBA" id="ARBA00012236"/>
    </source>
</evidence>
<evidence type="ECO:0000256" key="14">
    <source>
        <dbReference type="ARBA" id="ARBA00057568"/>
    </source>
</evidence>
<dbReference type="InterPro" id="IPR002684">
    <property type="entry name" value="Biotin_synth/BioAB"/>
</dbReference>
<feature type="binding site" evidence="16 17">
    <location>
        <position position="73"/>
    </location>
    <ligand>
        <name>[4Fe-4S] cluster</name>
        <dbReference type="ChEBI" id="CHEBI:49883"/>
        <note>4Fe-4S-S-AdoMet</note>
    </ligand>
</feature>
<keyword evidence="6 16" id="KW-0808">Transferase</keyword>
<feature type="binding site" evidence="16 17">
    <location>
        <position position="76"/>
    </location>
    <ligand>
        <name>[4Fe-4S] cluster</name>
        <dbReference type="ChEBI" id="CHEBI:49883"/>
        <note>4Fe-4S-S-AdoMet</note>
    </ligand>
</feature>
<dbReference type="GO" id="GO:0009102">
    <property type="term" value="P:biotin biosynthetic process"/>
    <property type="evidence" value="ECO:0007669"/>
    <property type="project" value="UniProtKB-UniRule"/>
</dbReference>
<dbReference type="SUPFAM" id="SSF102114">
    <property type="entry name" value="Radical SAM enzymes"/>
    <property type="match status" value="1"/>
</dbReference>
<reference evidence="19 20" key="1">
    <citation type="submission" date="2013-12" db="EMBL/GenBank/DDBJ databases">
        <title>Draft genome sequence of Caloranaerobacter sp. H53214.</title>
        <authorList>
            <person name="Jiang L.J."/>
            <person name="Shao Z.Z."/>
            <person name="Long M.N."/>
        </authorList>
    </citation>
    <scope>NUCLEOTIDE SEQUENCE [LARGE SCALE GENOMIC DNA]</scope>
    <source>
        <strain evidence="19 20">H53214</strain>
    </source>
</reference>
<comment type="catalytic activity">
    <reaction evidence="13 16">
        <text>(4R,5S)-dethiobiotin + (sulfur carrier)-SH + 2 reduced [2Fe-2S]-[ferredoxin] + 2 S-adenosyl-L-methionine = (sulfur carrier)-H + biotin + 2 5'-deoxyadenosine + 2 L-methionine + 2 oxidized [2Fe-2S]-[ferredoxin]</text>
        <dbReference type="Rhea" id="RHEA:22060"/>
        <dbReference type="Rhea" id="RHEA-COMP:10000"/>
        <dbReference type="Rhea" id="RHEA-COMP:10001"/>
        <dbReference type="Rhea" id="RHEA-COMP:14737"/>
        <dbReference type="Rhea" id="RHEA-COMP:14739"/>
        <dbReference type="ChEBI" id="CHEBI:17319"/>
        <dbReference type="ChEBI" id="CHEBI:29917"/>
        <dbReference type="ChEBI" id="CHEBI:33737"/>
        <dbReference type="ChEBI" id="CHEBI:33738"/>
        <dbReference type="ChEBI" id="CHEBI:57586"/>
        <dbReference type="ChEBI" id="CHEBI:57844"/>
        <dbReference type="ChEBI" id="CHEBI:59789"/>
        <dbReference type="ChEBI" id="CHEBI:64428"/>
        <dbReference type="ChEBI" id="CHEBI:149473"/>
        <dbReference type="EC" id="2.8.1.6"/>
    </reaction>
</comment>
<organism evidence="19 20">
    <name type="scientific">Caloranaerobacter azorensis H53214</name>
    <dbReference type="NCBI Taxonomy" id="1156417"/>
    <lineage>
        <taxon>Bacteria</taxon>
        <taxon>Bacillati</taxon>
        <taxon>Bacillota</taxon>
        <taxon>Tissierellia</taxon>
        <taxon>Tissierellales</taxon>
        <taxon>Thermohalobacteraceae</taxon>
        <taxon>Caloranaerobacter</taxon>
    </lineage>
</organism>
<keyword evidence="10 16" id="KW-0093">Biotin biosynthesis</keyword>
<dbReference type="FunFam" id="3.20.20.70:FF:000026">
    <property type="entry name" value="Biotin synthase"/>
    <property type="match status" value="1"/>
</dbReference>
<dbReference type="GO" id="GO:0004076">
    <property type="term" value="F:biotin synthase activity"/>
    <property type="evidence" value="ECO:0007669"/>
    <property type="project" value="UniProtKB-UniRule"/>
</dbReference>
<feature type="binding site" evidence="16 17">
    <location>
        <position position="275"/>
    </location>
    <ligand>
        <name>[2Fe-2S] cluster</name>
        <dbReference type="ChEBI" id="CHEBI:190135"/>
    </ligand>
</feature>
<comment type="subunit">
    <text evidence="3 16">Homodimer.</text>
</comment>
<dbReference type="Gene3D" id="3.20.20.70">
    <property type="entry name" value="Aldolase class I"/>
    <property type="match status" value="1"/>
</dbReference>
<feature type="binding site" evidence="16 17">
    <location>
        <position position="113"/>
    </location>
    <ligand>
        <name>[2Fe-2S] cluster</name>
        <dbReference type="ChEBI" id="CHEBI:190135"/>
    </ligand>
</feature>
<evidence type="ECO:0000256" key="1">
    <source>
        <dbReference type="ARBA" id="ARBA00004942"/>
    </source>
</evidence>
<dbReference type="PROSITE" id="PS51918">
    <property type="entry name" value="RADICAL_SAM"/>
    <property type="match status" value="1"/>
</dbReference>
<evidence type="ECO:0000256" key="9">
    <source>
        <dbReference type="ARBA" id="ARBA00022723"/>
    </source>
</evidence>
<dbReference type="SFLD" id="SFLDG01060">
    <property type="entry name" value="BATS_domain_containing"/>
    <property type="match status" value="1"/>
</dbReference>
<dbReference type="GO" id="GO:0005506">
    <property type="term" value="F:iron ion binding"/>
    <property type="evidence" value="ECO:0007669"/>
    <property type="project" value="UniProtKB-UniRule"/>
</dbReference>
<keyword evidence="5 16" id="KW-0004">4Fe-4S</keyword>
<dbReference type="SFLD" id="SFLDG01278">
    <property type="entry name" value="biotin_synthase_like"/>
    <property type="match status" value="1"/>
</dbReference>
<feature type="domain" description="Radical SAM core" evidence="18">
    <location>
        <begin position="51"/>
        <end position="280"/>
    </location>
</feature>
<evidence type="ECO:0000259" key="18">
    <source>
        <dbReference type="PROSITE" id="PS51918"/>
    </source>
</evidence>
<comment type="cofactor">
    <cofactor evidence="16">
        <name>[2Fe-2S] cluster</name>
        <dbReference type="ChEBI" id="CHEBI:190135"/>
    </cofactor>
    <text evidence="16">Binds 1 [2Fe-2S] cluster. The cluster is coordinated with 3 cysteines and 1 arginine.</text>
</comment>
<dbReference type="EMBL" id="AZTB01000038">
    <property type="protein sequence ID" value="KGG80127.1"/>
    <property type="molecule type" value="Genomic_DNA"/>
</dbReference>
<comment type="similarity">
    <text evidence="2 16">Belongs to the radical SAM superfamily. Biotin synthase family.</text>
</comment>
<dbReference type="InterPro" id="IPR013785">
    <property type="entry name" value="Aldolase_TIM"/>
</dbReference>
<dbReference type="Pfam" id="PF06968">
    <property type="entry name" value="BATS"/>
    <property type="match status" value="1"/>
</dbReference>
<keyword evidence="8 16" id="KW-0001">2Fe-2S</keyword>
<feature type="binding site" evidence="16 17">
    <location>
        <position position="69"/>
    </location>
    <ligand>
        <name>[4Fe-4S] cluster</name>
        <dbReference type="ChEBI" id="CHEBI:49883"/>
        <note>4Fe-4S-S-AdoMet</note>
    </ligand>
</feature>
<comment type="function">
    <text evidence="14 16">Catalyzes the conversion of dethiobiotin (DTB) to biotin by the insertion of a sulfur atom into dethiobiotin via a radical-based mechanism.</text>
</comment>
<dbReference type="InterPro" id="IPR006638">
    <property type="entry name" value="Elp3/MiaA/NifB-like_rSAM"/>
</dbReference>
<evidence type="ECO:0000256" key="17">
    <source>
        <dbReference type="PIRSR" id="PIRSR001619-1"/>
    </source>
</evidence>